<comment type="caution">
    <text evidence="2">The sequence shown here is derived from an EMBL/GenBank/DDBJ whole genome shotgun (WGS) entry which is preliminary data.</text>
</comment>
<keyword evidence="1" id="KW-1133">Transmembrane helix</keyword>
<dbReference type="PANTHER" id="PTHR38441:SF1">
    <property type="entry name" value="MEMBRANE PROTEIN"/>
    <property type="match status" value="1"/>
</dbReference>
<dbReference type="OrthoDB" id="3543412at2"/>
<dbReference type="RefSeq" id="WP_161927745.1">
    <property type="nucleotide sequence ID" value="NZ_BJOU01000002.1"/>
</dbReference>
<feature type="transmembrane region" description="Helical" evidence="1">
    <location>
        <begin position="36"/>
        <end position="58"/>
    </location>
</feature>
<proteinExistence type="predicted"/>
<evidence type="ECO:0000256" key="1">
    <source>
        <dbReference type="SAM" id="Phobius"/>
    </source>
</evidence>
<dbReference type="EMBL" id="BJOU01000002">
    <property type="protein sequence ID" value="GED98303.1"/>
    <property type="molecule type" value="Genomic_DNA"/>
</dbReference>
<feature type="transmembrane region" description="Helical" evidence="1">
    <location>
        <begin position="70"/>
        <end position="92"/>
    </location>
</feature>
<gene>
    <name evidence="2" type="ORF">nbrc107697_23420</name>
</gene>
<evidence type="ECO:0000313" key="2">
    <source>
        <dbReference type="EMBL" id="GED98303.1"/>
    </source>
</evidence>
<organism evidence="2 3">
    <name type="scientific">Gordonia crocea</name>
    <dbReference type="NCBI Taxonomy" id="589162"/>
    <lineage>
        <taxon>Bacteria</taxon>
        <taxon>Bacillati</taxon>
        <taxon>Actinomycetota</taxon>
        <taxon>Actinomycetes</taxon>
        <taxon>Mycobacteriales</taxon>
        <taxon>Gordoniaceae</taxon>
        <taxon>Gordonia</taxon>
    </lineage>
</organism>
<keyword evidence="3" id="KW-1185">Reference proteome</keyword>
<name>A0A7I9UZH8_9ACTN</name>
<dbReference type="Pfam" id="PF04341">
    <property type="entry name" value="DUF485"/>
    <property type="match status" value="1"/>
</dbReference>
<accession>A0A7I9UZH8</accession>
<sequence length="121" mass="13673">MPESDDPQRSVPTGEEFLTAAASPEFEHLRRILLRFVFPMTAFFLVWYATYALLGAFAHEFMATQVWGRINMGIVLGLLQFVTTFAITFAYIRFADRKLDPAAEVVRQGFADGRYAAEAGR</sequence>
<dbReference type="PANTHER" id="PTHR38441">
    <property type="entry name" value="INTEGRAL MEMBRANE PROTEIN-RELATED"/>
    <property type="match status" value="1"/>
</dbReference>
<dbReference type="InterPro" id="IPR007436">
    <property type="entry name" value="DUF485"/>
</dbReference>
<dbReference type="Proteomes" id="UP000444980">
    <property type="component" value="Unassembled WGS sequence"/>
</dbReference>
<keyword evidence="1" id="KW-0472">Membrane</keyword>
<keyword evidence="1" id="KW-0812">Transmembrane</keyword>
<protein>
    <submittedName>
        <fullName evidence="2">Membrane protein</fullName>
    </submittedName>
</protein>
<dbReference type="AlphaFoldDB" id="A0A7I9UZH8"/>
<reference evidence="3" key="1">
    <citation type="submission" date="2019-06" db="EMBL/GenBank/DDBJ databases">
        <title>Gordonia isolated from sludge of a wastewater treatment plant.</title>
        <authorList>
            <person name="Tamura T."/>
            <person name="Aoyama K."/>
            <person name="Kang Y."/>
            <person name="Saito S."/>
            <person name="Akiyama N."/>
            <person name="Yazawa K."/>
            <person name="Gonoi T."/>
            <person name="Mikami Y."/>
        </authorList>
    </citation>
    <scope>NUCLEOTIDE SEQUENCE [LARGE SCALE GENOMIC DNA]</scope>
    <source>
        <strain evidence="3">NBRC 107697</strain>
    </source>
</reference>
<evidence type="ECO:0000313" key="3">
    <source>
        <dbReference type="Proteomes" id="UP000444980"/>
    </source>
</evidence>